<feature type="region of interest" description="Disordered" evidence="3">
    <location>
        <begin position="1"/>
        <end position="75"/>
    </location>
</feature>
<feature type="domain" description="N-terminal Ras-GEF" evidence="5">
    <location>
        <begin position="365"/>
        <end position="490"/>
    </location>
</feature>
<feature type="compositionally biased region" description="Polar residues" evidence="3">
    <location>
        <begin position="175"/>
        <end position="184"/>
    </location>
</feature>
<dbReference type="CDD" id="cd00155">
    <property type="entry name" value="RasGEF"/>
    <property type="match status" value="1"/>
</dbReference>
<accession>A0AAV7ZK12</accession>
<dbReference type="GO" id="GO:0007265">
    <property type="term" value="P:Ras protein signal transduction"/>
    <property type="evidence" value="ECO:0007669"/>
    <property type="project" value="TreeGrafter"/>
</dbReference>
<feature type="region of interest" description="Disordered" evidence="3">
    <location>
        <begin position="119"/>
        <end position="184"/>
    </location>
</feature>
<keyword evidence="1 2" id="KW-0344">Guanine-nucleotide releasing factor</keyword>
<feature type="domain" description="Ras-GEF" evidence="4">
    <location>
        <begin position="525"/>
        <end position="755"/>
    </location>
</feature>
<dbReference type="SUPFAM" id="SSF48366">
    <property type="entry name" value="Ras GEF"/>
    <property type="match status" value="1"/>
</dbReference>
<evidence type="ECO:0000259" key="5">
    <source>
        <dbReference type="PROSITE" id="PS50212"/>
    </source>
</evidence>
<dbReference type="EMBL" id="JANTQA010000029">
    <property type="protein sequence ID" value="KAJ3441052.1"/>
    <property type="molecule type" value="Genomic_DNA"/>
</dbReference>
<dbReference type="Gene3D" id="1.20.870.10">
    <property type="entry name" value="Son of sevenless (SoS) protein Chain: S domain 1"/>
    <property type="match status" value="1"/>
</dbReference>
<evidence type="ECO:0000256" key="1">
    <source>
        <dbReference type="ARBA" id="ARBA00022658"/>
    </source>
</evidence>
<evidence type="ECO:0000256" key="3">
    <source>
        <dbReference type="SAM" id="MobiDB-lite"/>
    </source>
</evidence>
<dbReference type="InterPro" id="IPR019804">
    <property type="entry name" value="Ras_G-nucl-exch_fac_CS"/>
</dbReference>
<dbReference type="InterPro" id="IPR001895">
    <property type="entry name" value="RASGEF_cat_dom"/>
</dbReference>
<feature type="compositionally biased region" description="Basic and acidic residues" evidence="3">
    <location>
        <begin position="50"/>
        <end position="63"/>
    </location>
</feature>
<proteinExistence type="predicted"/>
<dbReference type="InterPro" id="IPR008937">
    <property type="entry name" value="Ras-like_GEF"/>
</dbReference>
<dbReference type="Pfam" id="PF00617">
    <property type="entry name" value="RasGEF"/>
    <property type="match status" value="1"/>
</dbReference>
<dbReference type="Pfam" id="PF00618">
    <property type="entry name" value="RasGEF_N"/>
    <property type="match status" value="1"/>
</dbReference>
<name>A0AAV7ZK12_9EUKA</name>
<dbReference type="CDD" id="cd06224">
    <property type="entry name" value="REM"/>
    <property type="match status" value="1"/>
</dbReference>
<dbReference type="PROSITE" id="PS00720">
    <property type="entry name" value="RASGEF"/>
    <property type="match status" value="1"/>
</dbReference>
<evidence type="ECO:0000256" key="2">
    <source>
        <dbReference type="PROSITE-ProRule" id="PRU00168"/>
    </source>
</evidence>
<dbReference type="SMART" id="SM00229">
    <property type="entry name" value="RasGEFN"/>
    <property type="match status" value="1"/>
</dbReference>
<feature type="compositionally biased region" description="Basic and acidic residues" evidence="3">
    <location>
        <begin position="157"/>
        <end position="169"/>
    </location>
</feature>
<sequence length="763" mass="89745">MSDSPNSSDFLSTLNKRSQKTTVFSRSSITQNPLNTTKQNFNRSSFNKTNRKEQEEKNEEKNNQEPINNKKSSLQLLREKQEQREKDKQLRLEIEKKQKIQQAKLNKIRELILKKRQEAKKQGNNGNGNNSLDQKPKQQKENTQNESQLNFKTKKKLPNEKKETPKDFNKIYPLQGQQKPLTKNSNIDRSTWKKRAFEKHKNIKELRECIYPTERMESFIKIFNPGQKQVSENLTNKTVTQLIMHHLVALGYQKIIPIIENETQVKYQPKYLLDSRLHTLIRSAVIQTEKIWDLLYNENFLEEESTNQLNGMKITRENPIVEHFVDLGLSQVDEEESDEEEYSNIWEEPENEKYILYTENEGTNNQIGIKAATLNKLIAKLTDENSVDIAFLKTFLLTYQSITSSRKVLSKLIQRFHVPRTKEMSDEQYEIKKRNVHIRVANLLKIWISKYLIDPDKKFLQYLKEFIKDDLHQSLPSLSELLISKIETIEKQTGKQKIVKFTEKPPQPIVPKNIFSQTLSIFDVNELEVARQITLIEQKIYSKIKPRELLNLAWSKAKYRHRAQNVLRFIQHFNQLSGWVSTEIIKGETIRKRVSTVIYFINLAEHLRKLNNFDSLIAVLSGLKSSAVYRLKFTFQDLPTKQTEMKNRLDSEMSSEQSYKKYRGILHAANPPCIPYLGVYLTDLTFIEDGNPNKINGLINFSKRQLVYTVIEENQRYQSKPYSLQPVHQIATRLEKLQVTDHQELYKKSLKREPRKSNREDIL</sequence>
<dbReference type="AlphaFoldDB" id="A0AAV7ZK12"/>
<dbReference type="InterPro" id="IPR036964">
    <property type="entry name" value="RASGEF_cat_dom_sf"/>
</dbReference>
<dbReference type="PANTHER" id="PTHR23113">
    <property type="entry name" value="GUANINE NUCLEOTIDE EXCHANGE FACTOR"/>
    <property type="match status" value="1"/>
</dbReference>
<evidence type="ECO:0000259" key="4">
    <source>
        <dbReference type="PROSITE" id="PS50009"/>
    </source>
</evidence>
<dbReference type="InterPro" id="IPR000651">
    <property type="entry name" value="Ras-like_Gua-exchang_fac_N"/>
</dbReference>
<evidence type="ECO:0000313" key="6">
    <source>
        <dbReference type="EMBL" id="KAJ3441052.1"/>
    </source>
</evidence>
<dbReference type="GO" id="GO:0005085">
    <property type="term" value="F:guanyl-nucleotide exchange factor activity"/>
    <property type="evidence" value="ECO:0007669"/>
    <property type="project" value="UniProtKB-KW"/>
</dbReference>
<dbReference type="PANTHER" id="PTHR23113:SF366">
    <property type="entry name" value="RAS GUANINE NUCLEOTIDE EXCHANGE FACTOR R"/>
    <property type="match status" value="1"/>
</dbReference>
<gene>
    <name evidence="6" type="ORF">M0812_13056</name>
</gene>
<evidence type="ECO:0000313" key="7">
    <source>
        <dbReference type="Proteomes" id="UP001146793"/>
    </source>
</evidence>
<feature type="compositionally biased region" description="Polar residues" evidence="3">
    <location>
        <begin position="1"/>
        <end position="46"/>
    </location>
</feature>
<dbReference type="SMART" id="SM00147">
    <property type="entry name" value="RasGEF"/>
    <property type="match status" value="1"/>
</dbReference>
<dbReference type="GO" id="GO:0005886">
    <property type="term" value="C:plasma membrane"/>
    <property type="evidence" value="ECO:0007669"/>
    <property type="project" value="TreeGrafter"/>
</dbReference>
<dbReference type="Gene3D" id="1.10.840.10">
    <property type="entry name" value="Ras guanine-nucleotide exchange factors catalytic domain"/>
    <property type="match status" value="1"/>
</dbReference>
<organism evidence="6 7">
    <name type="scientific">Anaeramoeba flamelloides</name>
    <dbReference type="NCBI Taxonomy" id="1746091"/>
    <lineage>
        <taxon>Eukaryota</taxon>
        <taxon>Metamonada</taxon>
        <taxon>Anaeramoebidae</taxon>
        <taxon>Anaeramoeba</taxon>
    </lineage>
</organism>
<dbReference type="PROSITE" id="PS50009">
    <property type="entry name" value="RASGEF_CAT"/>
    <property type="match status" value="1"/>
</dbReference>
<protein>
    <submittedName>
        <fullName evidence="6">Ras guanine nucleotide exchange factor i-related</fullName>
    </submittedName>
</protein>
<dbReference type="InterPro" id="IPR023578">
    <property type="entry name" value="Ras_GEF_dom_sf"/>
</dbReference>
<dbReference type="Proteomes" id="UP001146793">
    <property type="component" value="Unassembled WGS sequence"/>
</dbReference>
<reference evidence="6" key="1">
    <citation type="submission" date="2022-08" db="EMBL/GenBank/DDBJ databases">
        <title>Novel sulphate-reducing endosymbionts in the free-living metamonad Anaeramoeba.</title>
        <authorList>
            <person name="Jerlstrom-Hultqvist J."/>
            <person name="Cepicka I."/>
            <person name="Gallot-Lavallee L."/>
            <person name="Salas-Leiva D."/>
            <person name="Curtis B.A."/>
            <person name="Zahonova K."/>
            <person name="Pipaliya S."/>
            <person name="Dacks J."/>
            <person name="Roger A.J."/>
        </authorList>
    </citation>
    <scope>NUCLEOTIDE SEQUENCE</scope>
    <source>
        <strain evidence="6">Busselton2</strain>
    </source>
</reference>
<dbReference type="PROSITE" id="PS50212">
    <property type="entry name" value="RASGEF_NTER"/>
    <property type="match status" value="1"/>
</dbReference>
<feature type="compositionally biased region" description="Polar residues" evidence="3">
    <location>
        <begin position="141"/>
        <end position="151"/>
    </location>
</feature>
<comment type="caution">
    <text evidence="6">The sequence shown here is derived from an EMBL/GenBank/DDBJ whole genome shotgun (WGS) entry which is preliminary data.</text>
</comment>